<comment type="caution">
    <text evidence="11">The sequence shown here is derived from an EMBL/GenBank/DDBJ whole genome shotgun (WGS) entry which is preliminary data.</text>
</comment>
<dbReference type="InterPro" id="IPR015659">
    <property type="entry name" value="Proline_oxidase"/>
</dbReference>
<accession>A0ABD5Y1I7</accession>
<evidence type="ECO:0000256" key="6">
    <source>
        <dbReference type="ARBA" id="ARBA00022827"/>
    </source>
</evidence>
<dbReference type="InterPro" id="IPR029041">
    <property type="entry name" value="FAD-linked_oxidoreductase-like"/>
</dbReference>
<comment type="cofactor">
    <cofactor evidence="1">
        <name>FAD</name>
        <dbReference type="ChEBI" id="CHEBI:57692"/>
    </cofactor>
</comment>
<dbReference type="InterPro" id="IPR002872">
    <property type="entry name" value="Proline_DH_dom"/>
</dbReference>
<dbReference type="AlphaFoldDB" id="A0ABD5Y1I7"/>
<keyword evidence="12" id="KW-1185">Reference proteome</keyword>
<dbReference type="PANTHER" id="PTHR13914:SF0">
    <property type="entry name" value="PROLINE DEHYDROGENASE 1, MITOCHONDRIAL"/>
    <property type="match status" value="1"/>
</dbReference>
<dbReference type="InterPro" id="IPR008219">
    <property type="entry name" value="PRODH_bac_arc"/>
</dbReference>
<dbReference type="GeneID" id="78821572"/>
<dbReference type="SUPFAM" id="SSF51730">
    <property type="entry name" value="FAD-linked oxidoreductase"/>
    <property type="match status" value="1"/>
</dbReference>
<sequence>MIPPIASRFVAGETAPEALEHAREANERGLGVILNLLGEHYHERGPADEDAATYCELIDDIADAGLRACVSVKPSQLGLDVGEDVFRENLASVVERADEHDEFVWIDMEDHTTTDATLDAFEHHARETGGSVGICVQANLRRTREDLERLADLPGKVRLVKGAYDPPAEVAYREKSRVNREYRDLLAFMFREFDDGVAVGSHDPGMIDLAADLHGEYGTPYEVQMLMGVREDAQVDLADDCEVWQYAPYGSKWLSYFYRRVLERKENLTFALRAVVSG</sequence>
<gene>
    <name evidence="11" type="ORF">ACFQMA_15665</name>
</gene>
<evidence type="ECO:0000256" key="1">
    <source>
        <dbReference type="ARBA" id="ARBA00001974"/>
    </source>
</evidence>
<comment type="pathway">
    <text evidence="2">Amino-acid degradation; L-proline degradation into L-glutamate; L-glutamate from L-proline: step 1/2.</text>
</comment>
<keyword evidence="6" id="KW-0274">FAD</keyword>
<organism evidence="11 12">
    <name type="scientific">Halosimplex aquaticum</name>
    <dbReference type="NCBI Taxonomy" id="3026162"/>
    <lineage>
        <taxon>Archaea</taxon>
        <taxon>Methanobacteriati</taxon>
        <taxon>Methanobacteriota</taxon>
        <taxon>Stenosarchaea group</taxon>
        <taxon>Halobacteria</taxon>
        <taxon>Halobacteriales</taxon>
        <taxon>Haloarculaceae</taxon>
        <taxon>Halosimplex</taxon>
    </lineage>
</organism>
<name>A0ABD5Y1I7_9EURY</name>
<protein>
    <recommendedName>
        <fullName evidence="3">proline dehydrogenase</fullName>
        <ecNumber evidence="3">1.5.5.2</ecNumber>
    </recommendedName>
</protein>
<evidence type="ECO:0000313" key="12">
    <source>
        <dbReference type="Proteomes" id="UP001596432"/>
    </source>
</evidence>
<evidence type="ECO:0000256" key="3">
    <source>
        <dbReference type="ARBA" id="ARBA00012695"/>
    </source>
</evidence>
<dbReference type="PANTHER" id="PTHR13914">
    <property type="entry name" value="PROLINE OXIDASE"/>
    <property type="match status" value="1"/>
</dbReference>
<dbReference type="Pfam" id="PF01619">
    <property type="entry name" value="Pro_dh"/>
    <property type="match status" value="1"/>
</dbReference>
<evidence type="ECO:0000259" key="10">
    <source>
        <dbReference type="Pfam" id="PF01619"/>
    </source>
</evidence>
<dbReference type="GO" id="GO:0006560">
    <property type="term" value="P:proline metabolic process"/>
    <property type="evidence" value="ECO:0007669"/>
    <property type="project" value="UniProtKB-KW"/>
</dbReference>
<comment type="catalytic activity">
    <reaction evidence="9">
        <text>L-proline + a quinone = (S)-1-pyrroline-5-carboxylate + a quinol + H(+)</text>
        <dbReference type="Rhea" id="RHEA:23784"/>
        <dbReference type="ChEBI" id="CHEBI:15378"/>
        <dbReference type="ChEBI" id="CHEBI:17388"/>
        <dbReference type="ChEBI" id="CHEBI:24646"/>
        <dbReference type="ChEBI" id="CHEBI:60039"/>
        <dbReference type="ChEBI" id="CHEBI:132124"/>
        <dbReference type="EC" id="1.5.5.2"/>
    </reaction>
</comment>
<keyword evidence="8" id="KW-0642">Proline metabolism</keyword>
<evidence type="ECO:0000256" key="9">
    <source>
        <dbReference type="ARBA" id="ARBA00048779"/>
    </source>
</evidence>
<dbReference type="Gene3D" id="3.20.20.220">
    <property type="match status" value="1"/>
</dbReference>
<keyword evidence="7" id="KW-0560">Oxidoreductase</keyword>
<dbReference type="PIRSF" id="PIRSF000196">
    <property type="entry name" value="Pro_dehydrog"/>
    <property type="match status" value="1"/>
</dbReference>
<dbReference type="EC" id="1.5.5.2" evidence="3"/>
<dbReference type="GO" id="GO:0004657">
    <property type="term" value="F:proline dehydrogenase activity"/>
    <property type="evidence" value="ECO:0007669"/>
    <property type="project" value="UniProtKB-EC"/>
</dbReference>
<dbReference type="GO" id="GO:0000166">
    <property type="term" value="F:nucleotide binding"/>
    <property type="evidence" value="ECO:0007669"/>
    <property type="project" value="UniProtKB-KW"/>
</dbReference>
<dbReference type="EMBL" id="JBHTAS010000001">
    <property type="protein sequence ID" value="MFC7141263.1"/>
    <property type="molecule type" value="Genomic_DNA"/>
</dbReference>
<evidence type="ECO:0000256" key="4">
    <source>
        <dbReference type="ARBA" id="ARBA00022630"/>
    </source>
</evidence>
<evidence type="ECO:0000256" key="2">
    <source>
        <dbReference type="ARBA" id="ARBA00004739"/>
    </source>
</evidence>
<proteinExistence type="predicted"/>
<evidence type="ECO:0000256" key="7">
    <source>
        <dbReference type="ARBA" id="ARBA00023002"/>
    </source>
</evidence>
<dbReference type="Proteomes" id="UP001596432">
    <property type="component" value="Unassembled WGS sequence"/>
</dbReference>
<evidence type="ECO:0000256" key="5">
    <source>
        <dbReference type="ARBA" id="ARBA00022741"/>
    </source>
</evidence>
<feature type="domain" description="Proline dehydrogenase" evidence="10">
    <location>
        <begin position="18"/>
        <end position="270"/>
    </location>
</feature>
<keyword evidence="4" id="KW-0285">Flavoprotein</keyword>
<evidence type="ECO:0000256" key="8">
    <source>
        <dbReference type="ARBA" id="ARBA00023062"/>
    </source>
</evidence>
<dbReference type="RefSeq" id="WP_274322349.1">
    <property type="nucleotide sequence ID" value="NZ_CP118158.1"/>
</dbReference>
<evidence type="ECO:0000313" key="11">
    <source>
        <dbReference type="EMBL" id="MFC7141263.1"/>
    </source>
</evidence>
<keyword evidence="5" id="KW-0547">Nucleotide-binding</keyword>
<reference evidence="11 12" key="1">
    <citation type="journal article" date="2019" name="Int. J. Syst. Evol. Microbiol.">
        <title>The Global Catalogue of Microorganisms (GCM) 10K type strain sequencing project: providing services to taxonomists for standard genome sequencing and annotation.</title>
        <authorList>
            <consortium name="The Broad Institute Genomics Platform"/>
            <consortium name="The Broad Institute Genome Sequencing Center for Infectious Disease"/>
            <person name="Wu L."/>
            <person name="Ma J."/>
        </authorList>
    </citation>
    <scope>NUCLEOTIDE SEQUENCE [LARGE SCALE GENOMIC DNA]</scope>
    <source>
        <strain evidence="11 12">XZYJT29</strain>
    </source>
</reference>